<proteinExistence type="predicted"/>
<gene>
    <name evidence="2" type="ORF">BJ982_002049</name>
</gene>
<feature type="transmembrane region" description="Helical" evidence="1">
    <location>
        <begin position="55"/>
        <end position="73"/>
    </location>
</feature>
<sequence length="251" mass="28452">MSDYPPKITRTAAESGLGEIVGRYRQSVLWELVYAVCFTVFGLICVLAGDEVGRWMGAVTLVLASPCYLTAWVKARRHLYLCSDGLLTTTAKTTVRIIRAWVDVVHLRVWTVRIYQQGGPQDIPRCVLVLEDGTKVNLARPPYAKSEELIMALEQRLAPTIHARRTAEIDEKGATEFGPITITVEGVRDGDRFVRWTDISQMERGRARLRIWSGWGRPVISRQLRRIPDVRVLMTLVAENVERHSEPLREA</sequence>
<organism evidence="2 3">
    <name type="scientific">Sphaerisporangium siamense</name>
    <dbReference type="NCBI Taxonomy" id="795645"/>
    <lineage>
        <taxon>Bacteria</taxon>
        <taxon>Bacillati</taxon>
        <taxon>Actinomycetota</taxon>
        <taxon>Actinomycetes</taxon>
        <taxon>Streptosporangiales</taxon>
        <taxon>Streptosporangiaceae</taxon>
        <taxon>Sphaerisporangium</taxon>
    </lineage>
</organism>
<keyword evidence="1" id="KW-0472">Membrane</keyword>
<accession>A0A7W7D6Y1</accession>
<keyword evidence="1" id="KW-0812">Transmembrane</keyword>
<feature type="transmembrane region" description="Helical" evidence="1">
    <location>
        <begin position="28"/>
        <end position="49"/>
    </location>
</feature>
<dbReference type="Pfam" id="PF20226">
    <property type="entry name" value="DUF6585"/>
    <property type="match status" value="1"/>
</dbReference>
<name>A0A7W7D6Y1_9ACTN</name>
<keyword evidence="1" id="KW-1133">Transmembrane helix</keyword>
<keyword evidence="3" id="KW-1185">Reference proteome</keyword>
<comment type="caution">
    <text evidence="2">The sequence shown here is derived from an EMBL/GenBank/DDBJ whole genome shotgun (WGS) entry which is preliminary data.</text>
</comment>
<evidence type="ECO:0000313" key="2">
    <source>
        <dbReference type="EMBL" id="MBB4700505.1"/>
    </source>
</evidence>
<dbReference type="InterPro" id="IPR046492">
    <property type="entry name" value="DUF6585"/>
</dbReference>
<reference evidence="2 3" key="1">
    <citation type="submission" date="2020-08" db="EMBL/GenBank/DDBJ databases">
        <title>Sequencing the genomes of 1000 actinobacteria strains.</title>
        <authorList>
            <person name="Klenk H.-P."/>
        </authorList>
    </citation>
    <scope>NUCLEOTIDE SEQUENCE [LARGE SCALE GENOMIC DNA]</scope>
    <source>
        <strain evidence="2 3">DSM 45784</strain>
    </source>
</reference>
<protein>
    <submittedName>
        <fullName evidence="2">Uncharacterized protein</fullName>
    </submittedName>
</protein>
<dbReference type="AlphaFoldDB" id="A0A7W7D6Y1"/>
<dbReference type="Proteomes" id="UP000542210">
    <property type="component" value="Unassembled WGS sequence"/>
</dbReference>
<evidence type="ECO:0000313" key="3">
    <source>
        <dbReference type="Proteomes" id="UP000542210"/>
    </source>
</evidence>
<dbReference type="RefSeq" id="WP_184878786.1">
    <property type="nucleotide sequence ID" value="NZ_BOOV01000034.1"/>
</dbReference>
<dbReference type="EMBL" id="JACHND010000001">
    <property type="protein sequence ID" value="MBB4700505.1"/>
    <property type="molecule type" value="Genomic_DNA"/>
</dbReference>
<evidence type="ECO:0000256" key="1">
    <source>
        <dbReference type="SAM" id="Phobius"/>
    </source>
</evidence>